<protein>
    <recommendedName>
        <fullName evidence="1">CorA-like transporter domain-containing protein</fullName>
    </recommendedName>
</protein>
<dbReference type="Proteomes" id="UP000054321">
    <property type="component" value="Unassembled WGS sequence"/>
</dbReference>
<organism evidence="2 3">
    <name type="scientific">Oidiodendron maius (strain Zn)</name>
    <dbReference type="NCBI Taxonomy" id="913774"/>
    <lineage>
        <taxon>Eukaryota</taxon>
        <taxon>Fungi</taxon>
        <taxon>Dikarya</taxon>
        <taxon>Ascomycota</taxon>
        <taxon>Pezizomycotina</taxon>
        <taxon>Leotiomycetes</taxon>
        <taxon>Leotiomycetes incertae sedis</taxon>
        <taxon>Myxotrichaceae</taxon>
        <taxon>Oidiodendron</taxon>
    </lineage>
</organism>
<evidence type="ECO:0000259" key="1">
    <source>
        <dbReference type="Pfam" id="PF26616"/>
    </source>
</evidence>
<reference evidence="3" key="2">
    <citation type="submission" date="2015-01" db="EMBL/GenBank/DDBJ databases">
        <title>Evolutionary Origins and Diversification of the Mycorrhizal Mutualists.</title>
        <authorList>
            <consortium name="DOE Joint Genome Institute"/>
            <consortium name="Mycorrhizal Genomics Consortium"/>
            <person name="Kohler A."/>
            <person name="Kuo A."/>
            <person name="Nagy L.G."/>
            <person name="Floudas D."/>
            <person name="Copeland A."/>
            <person name="Barry K.W."/>
            <person name="Cichocki N."/>
            <person name="Veneault-Fourrey C."/>
            <person name="LaButti K."/>
            <person name="Lindquist E.A."/>
            <person name="Lipzen A."/>
            <person name="Lundell T."/>
            <person name="Morin E."/>
            <person name="Murat C."/>
            <person name="Riley R."/>
            <person name="Ohm R."/>
            <person name="Sun H."/>
            <person name="Tunlid A."/>
            <person name="Henrissat B."/>
            <person name="Grigoriev I.V."/>
            <person name="Hibbett D.S."/>
            <person name="Martin F."/>
        </authorList>
    </citation>
    <scope>NUCLEOTIDE SEQUENCE [LARGE SCALE GENOMIC DNA]</scope>
    <source>
        <strain evidence="3">Zn</strain>
    </source>
</reference>
<dbReference type="InterPro" id="IPR058257">
    <property type="entry name" value="CorA-like_dom"/>
</dbReference>
<proteinExistence type="predicted"/>
<dbReference type="HOGENOM" id="CLU_1797052_0_0_1"/>
<gene>
    <name evidence="2" type="ORF">OIDMADRAFT_178776</name>
</gene>
<dbReference type="OrthoDB" id="5396681at2759"/>
<dbReference type="AlphaFoldDB" id="A0A0C3HIZ9"/>
<dbReference type="Pfam" id="PF26616">
    <property type="entry name" value="CorA-like"/>
    <property type="match status" value="1"/>
</dbReference>
<evidence type="ECO:0000313" key="2">
    <source>
        <dbReference type="EMBL" id="KIN03045.1"/>
    </source>
</evidence>
<dbReference type="STRING" id="913774.A0A0C3HIZ9"/>
<feature type="domain" description="CorA-like transporter" evidence="1">
    <location>
        <begin position="10"/>
        <end position="144"/>
    </location>
</feature>
<accession>A0A0C3HIZ9</accession>
<dbReference type="EMBL" id="KN832874">
    <property type="protein sequence ID" value="KIN03045.1"/>
    <property type="molecule type" value="Genomic_DNA"/>
</dbReference>
<evidence type="ECO:0000313" key="3">
    <source>
        <dbReference type="Proteomes" id="UP000054321"/>
    </source>
</evidence>
<sequence length="144" mass="16931">MSDKHLFSSSCMAAGLFPTNIVRPTTSRHHLEGFNRRLNQHKSRLFCEDGSANLDLWEYNDNFGEFRNARISSALELKTRLEGDELFTREDPRSRFIFIHAPNSRERLLVSYEMLTRALTYHQVMSNVLDFIFPFGHQHYAEDF</sequence>
<reference evidence="2 3" key="1">
    <citation type="submission" date="2014-04" db="EMBL/GenBank/DDBJ databases">
        <authorList>
            <consortium name="DOE Joint Genome Institute"/>
            <person name="Kuo A."/>
            <person name="Martino E."/>
            <person name="Perotto S."/>
            <person name="Kohler A."/>
            <person name="Nagy L.G."/>
            <person name="Floudas D."/>
            <person name="Copeland A."/>
            <person name="Barry K.W."/>
            <person name="Cichocki N."/>
            <person name="Veneault-Fourrey C."/>
            <person name="LaButti K."/>
            <person name="Lindquist E.A."/>
            <person name="Lipzen A."/>
            <person name="Lundell T."/>
            <person name="Morin E."/>
            <person name="Murat C."/>
            <person name="Sun H."/>
            <person name="Tunlid A."/>
            <person name="Henrissat B."/>
            <person name="Grigoriev I.V."/>
            <person name="Hibbett D.S."/>
            <person name="Martin F."/>
            <person name="Nordberg H.P."/>
            <person name="Cantor M.N."/>
            <person name="Hua S.X."/>
        </authorList>
    </citation>
    <scope>NUCLEOTIDE SEQUENCE [LARGE SCALE GENOMIC DNA]</scope>
    <source>
        <strain evidence="2 3">Zn</strain>
    </source>
</reference>
<keyword evidence="3" id="KW-1185">Reference proteome</keyword>
<dbReference type="InParanoid" id="A0A0C3HIZ9"/>
<name>A0A0C3HIZ9_OIDMZ</name>